<reference evidence="6 7" key="1">
    <citation type="submission" date="2018-07" db="EMBL/GenBank/DDBJ databases">
        <title>Genomic Encyclopedia of Type Strains, Phase IV (KMG-IV): sequencing the most valuable type-strain genomes for metagenomic binning, comparative biology and taxonomic classification.</title>
        <authorList>
            <person name="Goeker M."/>
        </authorList>
    </citation>
    <scope>NUCLEOTIDE SEQUENCE [LARGE SCALE GENOMIC DNA]</scope>
    <source>
        <strain evidence="6 7">DSM 27016</strain>
    </source>
</reference>
<evidence type="ECO:0000256" key="2">
    <source>
        <dbReference type="ARBA" id="ARBA00022741"/>
    </source>
</evidence>
<dbReference type="SUPFAM" id="SSF52540">
    <property type="entry name" value="P-loop containing nucleoside triphosphate hydrolases"/>
    <property type="match status" value="1"/>
</dbReference>
<dbReference type="InterPro" id="IPR003593">
    <property type="entry name" value="AAA+_ATPase"/>
</dbReference>
<dbReference type="CDD" id="cd03214">
    <property type="entry name" value="ABC_Iron-Siderophores_B12_Hemin"/>
    <property type="match status" value="1"/>
</dbReference>
<evidence type="ECO:0000259" key="5">
    <source>
        <dbReference type="PROSITE" id="PS50893"/>
    </source>
</evidence>
<dbReference type="Proteomes" id="UP000253034">
    <property type="component" value="Unassembled WGS sequence"/>
</dbReference>
<dbReference type="EMBL" id="QPJT01000002">
    <property type="protein sequence ID" value="RCX20111.1"/>
    <property type="molecule type" value="Genomic_DNA"/>
</dbReference>
<keyword evidence="7" id="KW-1185">Reference proteome</keyword>
<protein>
    <submittedName>
        <fullName evidence="6">Iron complex transport system ATP-binding protein</fullName>
    </submittedName>
</protein>
<dbReference type="SMART" id="SM00382">
    <property type="entry name" value="AAA"/>
    <property type="match status" value="1"/>
</dbReference>
<name>A0A369BFB6_9FIRM</name>
<accession>A0A369BFB6</accession>
<dbReference type="PROSITE" id="PS50893">
    <property type="entry name" value="ABC_TRANSPORTER_2"/>
    <property type="match status" value="1"/>
</dbReference>
<dbReference type="PANTHER" id="PTHR42794:SF1">
    <property type="entry name" value="HEMIN IMPORT ATP-BINDING PROTEIN HMUV"/>
    <property type="match status" value="1"/>
</dbReference>
<dbReference type="AlphaFoldDB" id="A0A369BFB6"/>
<gene>
    <name evidence="6" type="ORF">DFR58_102181</name>
</gene>
<evidence type="ECO:0000313" key="6">
    <source>
        <dbReference type="EMBL" id="RCX20111.1"/>
    </source>
</evidence>
<keyword evidence="1" id="KW-0813">Transport</keyword>
<comment type="caution">
    <text evidence="6">The sequence shown here is derived from an EMBL/GenBank/DDBJ whole genome shotgun (WGS) entry which is preliminary data.</text>
</comment>
<dbReference type="PROSITE" id="PS00211">
    <property type="entry name" value="ABC_TRANSPORTER_1"/>
    <property type="match status" value="1"/>
</dbReference>
<dbReference type="PANTHER" id="PTHR42794">
    <property type="entry name" value="HEMIN IMPORT ATP-BINDING PROTEIN HMUV"/>
    <property type="match status" value="1"/>
</dbReference>
<evidence type="ECO:0000256" key="1">
    <source>
        <dbReference type="ARBA" id="ARBA00022448"/>
    </source>
</evidence>
<proteinExistence type="predicted"/>
<feature type="domain" description="ABC transporter" evidence="5">
    <location>
        <begin position="9"/>
        <end position="245"/>
    </location>
</feature>
<keyword evidence="2" id="KW-0547">Nucleotide-binding</keyword>
<dbReference type="FunFam" id="3.40.50.300:FF:000134">
    <property type="entry name" value="Iron-enterobactin ABC transporter ATP-binding protein"/>
    <property type="match status" value="1"/>
</dbReference>
<dbReference type="RefSeq" id="WP_114296225.1">
    <property type="nucleotide sequence ID" value="NZ_QPJT01000002.1"/>
</dbReference>
<dbReference type="GO" id="GO:0005524">
    <property type="term" value="F:ATP binding"/>
    <property type="evidence" value="ECO:0007669"/>
    <property type="project" value="UniProtKB-KW"/>
</dbReference>
<dbReference type="InterPro" id="IPR027417">
    <property type="entry name" value="P-loop_NTPase"/>
</dbReference>
<sequence>MNENNKLLISVKGLDWNYGEDRVLENVTLDLYSNGFYGIIGPNGSGKTTLLKNISRSLITKKGKVFLSERDITEFSNKELAKKISYVPQNTNLEFEFSVTDIVLMGRSPYLKRFQCESTYDMGIAKYAMQVTDIWHLRHKNIGMVSGGERQRVIIARALAQQADVMLLDEPVSQLDIHHQIEILEILKKLTEDNRLTVVMSIHDLNMAAQYCERLILMDKGRIFKEGGPHEVIVEENIRRVYGLNAFIMKNPLTDKPHLIPLRKTW</sequence>
<dbReference type="Gene3D" id="3.40.50.300">
    <property type="entry name" value="P-loop containing nucleotide triphosphate hydrolases"/>
    <property type="match status" value="1"/>
</dbReference>
<dbReference type="InterPro" id="IPR003439">
    <property type="entry name" value="ABC_transporter-like_ATP-bd"/>
</dbReference>
<dbReference type="Pfam" id="PF00005">
    <property type="entry name" value="ABC_tran"/>
    <property type="match status" value="1"/>
</dbReference>
<dbReference type="InterPro" id="IPR017871">
    <property type="entry name" value="ABC_transporter-like_CS"/>
</dbReference>
<evidence type="ECO:0000313" key="7">
    <source>
        <dbReference type="Proteomes" id="UP000253034"/>
    </source>
</evidence>
<dbReference type="OrthoDB" id="9799337at2"/>
<evidence type="ECO:0000256" key="4">
    <source>
        <dbReference type="ARBA" id="ARBA00022967"/>
    </source>
</evidence>
<organism evidence="6 7">
    <name type="scientific">Anaerobacterium chartisolvens</name>
    <dbReference type="NCBI Taxonomy" id="1297424"/>
    <lineage>
        <taxon>Bacteria</taxon>
        <taxon>Bacillati</taxon>
        <taxon>Bacillota</taxon>
        <taxon>Clostridia</taxon>
        <taxon>Eubacteriales</taxon>
        <taxon>Oscillospiraceae</taxon>
        <taxon>Anaerobacterium</taxon>
    </lineage>
</organism>
<dbReference type="GO" id="GO:0016887">
    <property type="term" value="F:ATP hydrolysis activity"/>
    <property type="evidence" value="ECO:0007669"/>
    <property type="project" value="InterPro"/>
</dbReference>
<keyword evidence="4" id="KW-1278">Translocase</keyword>
<evidence type="ECO:0000256" key="3">
    <source>
        <dbReference type="ARBA" id="ARBA00022840"/>
    </source>
</evidence>
<keyword evidence="3 6" id="KW-0067">ATP-binding</keyword>